<dbReference type="AlphaFoldDB" id="M5FXZ4"/>
<proteinExistence type="predicted"/>
<organism evidence="1 2">
    <name type="scientific">Dacryopinax primogenitus (strain DJM 731)</name>
    <name type="common">Brown rot fungus</name>
    <dbReference type="NCBI Taxonomy" id="1858805"/>
    <lineage>
        <taxon>Eukaryota</taxon>
        <taxon>Fungi</taxon>
        <taxon>Dikarya</taxon>
        <taxon>Basidiomycota</taxon>
        <taxon>Agaricomycotina</taxon>
        <taxon>Dacrymycetes</taxon>
        <taxon>Dacrymycetales</taxon>
        <taxon>Dacrymycetaceae</taxon>
        <taxon>Dacryopinax</taxon>
    </lineage>
</organism>
<dbReference type="HOGENOM" id="CLU_2573830_0_0_1"/>
<protein>
    <submittedName>
        <fullName evidence="1">Uncharacterized protein</fullName>
    </submittedName>
</protein>
<accession>M5FXZ4</accession>
<dbReference type="GeneID" id="63683779"/>
<dbReference type="RefSeq" id="XP_040627552.1">
    <property type="nucleotide sequence ID" value="XM_040768717.1"/>
</dbReference>
<dbReference type="Proteomes" id="UP000030653">
    <property type="component" value="Unassembled WGS sequence"/>
</dbReference>
<gene>
    <name evidence="1" type="ORF">DACRYDRAFT_108725</name>
</gene>
<reference evidence="1 2" key="1">
    <citation type="journal article" date="2012" name="Science">
        <title>The Paleozoic origin of enzymatic lignin decomposition reconstructed from 31 fungal genomes.</title>
        <authorList>
            <person name="Floudas D."/>
            <person name="Binder M."/>
            <person name="Riley R."/>
            <person name="Barry K."/>
            <person name="Blanchette R.A."/>
            <person name="Henrissat B."/>
            <person name="Martinez A.T."/>
            <person name="Otillar R."/>
            <person name="Spatafora J.W."/>
            <person name="Yadav J.S."/>
            <person name="Aerts A."/>
            <person name="Benoit I."/>
            <person name="Boyd A."/>
            <person name="Carlson A."/>
            <person name="Copeland A."/>
            <person name="Coutinho P.M."/>
            <person name="de Vries R.P."/>
            <person name="Ferreira P."/>
            <person name="Findley K."/>
            <person name="Foster B."/>
            <person name="Gaskell J."/>
            <person name="Glotzer D."/>
            <person name="Gorecki P."/>
            <person name="Heitman J."/>
            <person name="Hesse C."/>
            <person name="Hori C."/>
            <person name="Igarashi K."/>
            <person name="Jurgens J.A."/>
            <person name="Kallen N."/>
            <person name="Kersten P."/>
            <person name="Kohler A."/>
            <person name="Kuees U."/>
            <person name="Kumar T.K.A."/>
            <person name="Kuo A."/>
            <person name="LaButti K."/>
            <person name="Larrondo L.F."/>
            <person name="Lindquist E."/>
            <person name="Ling A."/>
            <person name="Lombard V."/>
            <person name="Lucas S."/>
            <person name="Lundell T."/>
            <person name="Martin R."/>
            <person name="McLaughlin D.J."/>
            <person name="Morgenstern I."/>
            <person name="Morin E."/>
            <person name="Murat C."/>
            <person name="Nagy L.G."/>
            <person name="Nolan M."/>
            <person name="Ohm R.A."/>
            <person name="Patyshakuliyeva A."/>
            <person name="Rokas A."/>
            <person name="Ruiz-Duenas F.J."/>
            <person name="Sabat G."/>
            <person name="Salamov A."/>
            <person name="Samejima M."/>
            <person name="Schmutz J."/>
            <person name="Slot J.C."/>
            <person name="St John F."/>
            <person name="Stenlid J."/>
            <person name="Sun H."/>
            <person name="Sun S."/>
            <person name="Syed K."/>
            <person name="Tsang A."/>
            <person name="Wiebenga A."/>
            <person name="Young D."/>
            <person name="Pisabarro A."/>
            <person name="Eastwood D.C."/>
            <person name="Martin F."/>
            <person name="Cullen D."/>
            <person name="Grigoriev I.V."/>
            <person name="Hibbett D.S."/>
        </authorList>
    </citation>
    <scope>NUCLEOTIDE SEQUENCE [LARGE SCALE GENOMIC DNA]</scope>
    <source>
        <strain evidence="1 2">DJM-731 SS1</strain>
    </source>
</reference>
<evidence type="ECO:0000313" key="1">
    <source>
        <dbReference type="EMBL" id="EJU00655.1"/>
    </source>
</evidence>
<evidence type="ECO:0000313" key="2">
    <source>
        <dbReference type="Proteomes" id="UP000030653"/>
    </source>
</evidence>
<sequence length="81" mass="9574">MVSENIQLWWRRGRHQVWRRSKAREKVLGYFDKPRPSGYAVYRAWFTAKAKTRQRTWATLKVAYAASDISWVDLSVASKAQ</sequence>
<keyword evidence="2" id="KW-1185">Reference proteome</keyword>
<dbReference type="EMBL" id="JH795866">
    <property type="protein sequence ID" value="EJU00655.1"/>
    <property type="molecule type" value="Genomic_DNA"/>
</dbReference>
<name>M5FXZ4_DACPD</name>